<organism evidence="7 8">
    <name type="scientific">Clostridium cadaveris</name>
    <dbReference type="NCBI Taxonomy" id="1529"/>
    <lineage>
        <taxon>Bacteria</taxon>
        <taxon>Bacillati</taxon>
        <taxon>Bacillota</taxon>
        <taxon>Clostridia</taxon>
        <taxon>Eubacteriales</taxon>
        <taxon>Clostridiaceae</taxon>
        <taxon>Clostridium</taxon>
    </lineage>
</organism>
<reference evidence="6 9" key="2">
    <citation type="submission" date="2018-03" db="EMBL/GenBank/DDBJ databases">
        <title>The uncultured portion of the human microbiome is neutrally assembled.</title>
        <authorList>
            <person name="Jeraldo P."/>
            <person name="Boardman L."/>
            <person name="White B.A."/>
            <person name="Nelson H."/>
            <person name="Goldenfeld N."/>
            <person name="Chia N."/>
        </authorList>
    </citation>
    <scope>NUCLEOTIDE SEQUENCE [LARGE SCALE GENOMIC DNA]</scope>
    <source>
        <strain evidence="6">CIM:MAG 903</strain>
    </source>
</reference>
<feature type="transmembrane region" description="Helical" evidence="5">
    <location>
        <begin position="212"/>
        <end position="238"/>
    </location>
</feature>
<feature type="transmembrane region" description="Helical" evidence="5">
    <location>
        <begin position="156"/>
        <end position="176"/>
    </location>
</feature>
<dbReference type="CDD" id="cd09325">
    <property type="entry name" value="TDT_C4-dicarb_trans"/>
    <property type="match status" value="1"/>
</dbReference>
<feature type="transmembrane region" description="Helical" evidence="5">
    <location>
        <begin position="245"/>
        <end position="266"/>
    </location>
</feature>
<evidence type="ECO:0000256" key="2">
    <source>
        <dbReference type="ARBA" id="ARBA00022692"/>
    </source>
</evidence>
<feature type="transmembrane region" description="Helical" evidence="5">
    <location>
        <begin position="278"/>
        <end position="303"/>
    </location>
</feature>
<dbReference type="OrthoDB" id="309023at2"/>
<dbReference type="EMBL" id="QAMZ01000044">
    <property type="protein sequence ID" value="PWL52874.1"/>
    <property type="molecule type" value="Genomic_DNA"/>
</dbReference>
<feature type="transmembrane region" description="Helical" evidence="5">
    <location>
        <begin position="33"/>
        <end position="54"/>
    </location>
</feature>
<feature type="transmembrane region" description="Helical" evidence="5">
    <location>
        <begin position="98"/>
        <end position="119"/>
    </location>
</feature>
<dbReference type="GO" id="GO:0005886">
    <property type="term" value="C:plasma membrane"/>
    <property type="evidence" value="ECO:0007669"/>
    <property type="project" value="TreeGrafter"/>
</dbReference>
<dbReference type="STRING" id="1529.SAMN04487885_1036"/>
<feature type="transmembrane region" description="Helical" evidence="5">
    <location>
        <begin position="188"/>
        <end position="206"/>
    </location>
</feature>
<name>A0A1I2JSC7_9CLOT</name>
<dbReference type="InterPro" id="IPR004695">
    <property type="entry name" value="SLAC1/Mae1/Ssu1/TehA"/>
</dbReference>
<dbReference type="AlphaFoldDB" id="A0A1I2JSC7"/>
<reference evidence="7 8" key="1">
    <citation type="submission" date="2016-10" db="EMBL/GenBank/DDBJ databases">
        <authorList>
            <person name="de Groot N.N."/>
        </authorList>
    </citation>
    <scope>NUCLEOTIDE SEQUENCE [LARGE SCALE GENOMIC DNA]</scope>
    <source>
        <strain evidence="7 8">NLAE-zl-G419</strain>
    </source>
</reference>
<dbReference type="InterPro" id="IPR038665">
    <property type="entry name" value="Voltage-dep_anion_channel_sf"/>
</dbReference>
<keyword evidence="2 5" id="KW-0812">Transmembrane</keyword>
<evidence type="ECO:0000256" key="5">
    <source>
        <dbReference type="SAM" id="Phobius"/>
    </source>
</evidence>
<gene>
    <name evidence="6" type="ORF">DBY38_09405</name>
    <name evidence="7" type="ORF">SAMN04487885_1036</name>
</gene>
<keyword evidence="8" id="KW-1185">Reference proteome</keyword>
<dbReference type="RefSeq" id="WP_027638529.1">
    <property type="nucleotide sequence ID" value="NZ_BAAACD010000003.1"/>
</dbReference>
<keyword evidence="4 5" id="KW-0472">Membrane</keyword>
<comment type="subcellular location">
    <subcellularLocation>
        <location evidence="1">Membrane</location>
        <topology evidence="1">Multi-pass membrane protein</topology>
    </subcellularLocation>
</comment>
<evidence type="ECO:0000313" key="8">
    <source>
        <dbReference type="Proteomes" id="UP000182135"/>
    </source>
</evidence>
<evidence type="ECO:0000313" key="6">
    <source>
        <dbReference type="EMBL" id="PWL52874.1"/>
    </source>
</evidence>
<keyword evidence="3 5" id="KW-1133">Transmembrane helix</keyword>
<proteinExistence type="predicted"/>
<dbReference type="Proteomes" id="UP000246114">
    <property type="component" value="Unassembled WGS sequence"/>
</dbReference>
<evidence type="ECO:0000256" key="1">
    <source>
        <dbReference type="ARBA" id="ARBA00004141"/>
    </source>
</evidence>
<dbReference type="eggNOG" id="COG1275">
    <property type="taxonomic scope" value="Bacteria"/>
</dbReference>
<dbReference type="GeneID" id="90545384"/>
<dbReference type="PANTHER" id="PTHR37955">
    <property type="entry name" value="TELLURITE RESISTANCE PROTEIN TEHA"/>
    <property type="match status" value="1"/>
</dbReference>
<feature type="transmembrane region" description="Helical" evidence="5">
    <location>
        <begin position="66"/>
        <end position="86"/>
    </location>
</feature>
<dbReference type="Gene3D" id="1.50.10.150">
    <property type="entry name" value="Voltage-dependent anion channel"/>
    <property type="match status" value="1"/>
</dbReference>
<evidence type="ECO:0000313" key="7">
    <source>
        <dbReference type="EMBL" id="SFF57048.1"/>
    </source>
</evidence>
<evidence type="ECO:0000313" key="9">
    <source>
        <dbReference type="Proteomes" id="UP000246114"/>
    </source>
</evidence>
<dbReference type="GO" id="GO:0046583">
    <property type="term" value="F:monoatomic cation efflux transmembrane transporter activity"/>
    <property type="evidence" value="ECO:0007669"/>
    <property type="project" value="TreeGrafter"/>
</dbReference>
<evidence type="ECO:0000256" key="3">
    <source>
        <dbReference type="ARBA" id="ARBA00022989"/>
    </source>
</evidence>
<feature type="transmembrane region" description="Helical" evidence="5">
    <location>
        <begin position="131"/>
        <end position="150"/>
    </location>
</feature>
<dbReference type="InterPro" id="IPR052951">
    <property type="entry name" value="Tellurite_res_ion_channel"/>
</dbReference>
<dbReference type="Pfam" id="PF03595">
    <property type="entry name" value="SLAC1"/>
    <property type="match status" value="1"/>
</dbReference>
<dbReference type="Proteomes" id="UP000182135">
    <property type="component" value="Unassembled WGS sequence"/>
</dbReference>
<dbReference type="EMBL" id="FOOE01000003">
    <property type="protein sequence ID" value="SFF57048.1"/>
    <property type="molecule type" value="Genomic_DNA"/>
</dbReference>
<sequence length="315" mass="34557">MVNFIKRIPIPIAGLALALLALANLVTFLNPVILAAFRIISAILLVLLTLKVIIAPKFVAEDFKNPVILSVAPTYSMAFMLLGAYVKTLGQDTLAVTIWALGIIIHMVFIVMYTLRFIVKFDIKKIFPSIFIVYVGIGTAGITAPAFKMASIGQTSFWFAFISLLILLPVVTYRLMKIKGIPEPASPTFAILAAPASLVLAAYMKSFSDKNVYMVGFLTVLSIVLYGVVIVAMIKLLALKFYPSFSSFTFPMVISGIATGGAFTFLSKAGYNFNFLKYILTAQQIIASVIVLYVLVRYVMFLFKAPQKSEKVIAK</sequence>
<protein>
    <submittedName>
        <fullName evidence="6">C4-dicarboxylate ABC transporter</fullName>
    </submittedName>
    <submittedName>
        <fullName evidence="7">Exfoliative toxin A/B</fullName>
    </submittedName>
</protein>
<evidence type="ECO:0000256" key="4">
    <source>
        <dbReference type="ARBA" id="ARBA00023136"/>
    </source>
</evidence>
<accession>A0A1I2JSC7</accession>
<dbReference type="PANTHER" id="PTHR37955:SF1">
    <property type="entry name" value="DEP DOMAIN-CONTAINING PROTEIN"/>
    <property type="match status" value="1"/>
</dbReference>